<proteinExistence type="predicted"/>
<protein>
    <recommendedName>
        <fullName evidence="3">DUF559 domain-containing protein</fullName>
    </recommendedName>
</protein>
<gene>
    <name evidence="1" type="ORF">GCM10009799_48360</name>
</gene>
<organism evidence="1 2">
    <name type="scientific">Nocardiopsis rhodophaea</name>
    <dbReference type="NCBI Taxonomy" id="280238"/>
    <lineage>
        <taxon>Bacteria</taxon>
        <taxon>Bacillati</taxon>
        <taxon>Actinomycetota</taxon>
        <taxon>Actinomycetes</taxon>
        <taxon>Streptosporangiales</taxon>
        <taxon>Nocardiopsidaceae</taxon>
        <taxon>Nocardiopsis</taxon>
    </lineage>
</organism>
<keyword evidence="2" id="KW-1185">Reference proteome</keyword>
<dbReference type="InterPro" id="IPR011335">
    <property type="entry name" value="Restrct_endonuc-II-like"/>
</dbReference>
<dbReference type="RefSeq" id="WP_344165321.1">
    <property type="nucleotide sequence ID" value="NZ_BAAAPC010000027.1"/>
</dbReference>
<dbReference type="Proteomes" id="UP001501585">
    <property type="component" value="Unassembled WGS sequence"/>
</dbReference>
<name>A0ABN2TP13_9ACTN</name>
<dbReference type="Gene3D" id="3.40.960.10">
    <property type="entry name" value="VSR Endonuclease"/>
    <property type="match status" value="1"/>
</dbReference>
<accession>A0ABN2TP13</accession>
<reference evidence="1 2" key="1">
    <citation type="journal article" date="2019" name="Int. J. Syst. Evol. Microbiol.">
        <title>The Global Catalogue of Microorganisms (GCM) 10K type strain sequencing project: providing services to taxonomists for standard genome sequencing and annotation.</title>
        <authorList>
            <consortium name="The Broad Institute Genomics Platform"/>
            <consortium name="The Broad Institute Genome Sequencing Center for Infectious Disease"/>
            <person name="Wu L."/>
            <person name="Ma J."/>
        </authorList>
    </citation>
    <scope>NUCLEOTIDE SEQUENCE [LARGE SCALE GENOMIC DNA]</scope>
    <source>
        <strain evidence="1 2">JCM 15313</strain>
    </source>
</reference>
<evidence type="ECO:0000313" key="2">
    <source>
        <dbReference type="Proteomes" id="UP001501585"/>
    </source>
</evidence>
<comment type="caution">
    <text evidence="1">The sequence shown here is derived from an EMBL/GenBank/DDBJ whole genome shotgun (WGS) entry which is preliminary data.</text>
</comment>
<sequence>MIVPPEKASRTIPQVAQHAWRVKPGEAAIRHGLPVTCPGRTLRDTVLHVDRACGVSLIDSALHQGLVDVGELEELEAANLNRRGSLRTRRWWGEADARAESTFETRVRLICTDGGLPPDELQHCFFTPGGVFVARVDLYWKERRLAIECDGRQPHGKPEVLANDRRRQNALAMLRPRIHLVRLTWEDLRRPDYILDCIRRIPFPPLPR</sequence>
<dbReference type="SUPFAM" id="SSF52980">
    <property type="entry name" value="Restriction endonuclease-like"/>
    <property type="match status" value="1"/>
</dbReference>
<evidence type="ECO:0000313" key="1">
    <source>
        <dbReference type="EMBL" id="GAA2014349.1"/>
    </source>
</evidence>
<evidence type="ECO:0008006" key="3">
    <source>
        <dbReference type="Google" id="ProtNLM"/>
    </source>
</evidence>
<dbReference type="EMBL" id="BAAAPC010000027">
    <property type="protein sequence ID" value="GAA2014349.1"/>
    <property type="molecule type" value="Genomic_DNA"/>
</dbReference>